<evidence type="ECO:0000313" key="2">
    <source>
        <dbReference type="Proteomes" id="UP000035740"/>
    </source>
</evidence>
<keyword evidence="2" id="KW-1185">Reference proteome</keyword>
<gene>
    <name evidence="1" type="ORF">BVRB_015720</name>
</gene>
<proteinExistence type="predicted"/>
<reference evidence="1 2" key="1">
    <citation type="journal article" date="2014" name="Nature">
        <title>The genome of the recently domesticated crop plant sugar beet (Beta vulgaris).</title>
        <authorList>
            <person name="Dohm J.C."/>
            <person name="Minoche A.E."/>
            <person name="Holtgrawe D."/>
            <person name="Capella-Gutierrez S."/>
            <person name="Zakrzewski F."/>
            <person name="Tafer H."/>
            <person name="Rupp O."/>
            <person name="Sorensen T.R."/>
            <person name="Stracke R."/>
            <person name="Reinhardt R."/>
            <person name="Goesmann A."/>
            <person name="Kraft T."/>
            <person name="Schulz B."/>
            <person name="Stadler P.F."/>
            <person name="Schmidt T."/>
            <person name="Gabaldon T."/>
            <person name="Lehrach H."/>
            <person name="Weisshaar B."/>
            <person name="Himmelbauer H."/>
        </authorList>
    </citation>
    <scope>NUCLEOTIDE SEQUENCE [LARGE SCALE GENOMIC DNA]</scope>
    <source>
        <tissue evidence="1">Taproot</tissue>
    </source>
</reference>
<name>A0A0J8B4G1_BETVV</name>
<accession>A0A0J8B4G1</accession>
<protein>
    <submittedName>
        <fullName evidence="1">Uncharacterized protein</fullName>
    </submittedName>
</protein>
<dbReference type="EMBL" id="KQ090996">
    <property type="protein sequence ID" value="KMS94743.1"/>
    <property type="molecule type" value="Genomic_DNA"/>
</dbReference>
<sequence>MRRSAVKRPLRSARPGAVKFATGSSLALIGRRRLLGCSFTVRKLECSRQAWIATEHVSME</sequence>
<organism evidence="1 2">
    <name type="scientific">Beta vulgaris subsp. vulgaris</name>
    <name type="common">Beet</name>
    <dbReference type="NCBI Taxonomy" id="3555"/>
    <lineage>
        <taxon>Eukaryota</taxon>
        <taxon>Viridiplantae</taxon>
        <taxon>Streptophyta</taxon>
        <taxon>Embryophyta</taxon>
        <taxon>Tracheophyta</taxon>
        <taxon>Spermatophyta</taxon>
        <taxon>Magnoliopsida</taxon>
        <taxon>eudicotyledons</taxon>
        <taxon>Gunneridae</taxon>
        <taxon>Pentapetalae</taxon>
        <taxon>Caryophyllales</taxon>
        <taxon>Chenopodiaceae</taxon>
        <taxon>Betoideae</taxon>
        <taxon>Beta</taxon>
    </lineage>
</organism>
<dbReference type="Gramene" id="KMS94743">
    <property type="protein sequence ID" value="KMS94743"/>
    <property type="gene ID" value="BVRB_015720"/>
</dbReference>
<dbReference type="Proteomes" id="UP000035740">
    <property type="component" value="Unassembled WGS sequence"/>
</dbReference>
<evidence type="ECO:0000313" key="1">
    <source>
        <dbReference type="EMBL" id="KMS94743.1"/>
    </source>
</evidence>
<dbReference type="AlphaFoldDB" id="A0A0J8B4G1"/>